<name>A0A0A8B2J6_9ACTN</name>
<proteinExistence type="inferred from homology"/>
<evidence type="ECO:0008006" key="10">
    <source>
        <dbReference type="Google" id="ProtNLM"/>
    </source>
</evidence>
<evidence type="ECO:0000313" key="8">
    <source>
        <dbReference type="EMBL" id="AJC11610.1"/>
    </source>
</evidence>
<dbReference type="Pfam" id="PF03916">
    <property type="entry name" value="NrfD"/>
    <property type="match status" value="1"/>
</dbReference>
<evidence type="ECO:0000313" key="9">
    <source>
        <dbReference type="Proteomes" id="UP000031121"/>
    </source>
</evidence>
<reference evidence="8 9" key="2">
    <citation type="journal article" date="2015" name="Genome Announc.">
        <title>Complete Genome Sequence of Coriobacteriaceae Strain 68-1-3, a Novel Mucus-Degrading Isolate from the Swine Intestinal Tract.</title>
        <authorList>
            <person name="Looft T."/>
            <person name="Bayles D.O."/>
            <person name="Alt D.P."/>
            <person name="Stanton T.B."/>
        </authorList>
    </citation>
    <scope>NUCLEOTIDE SEQUENCE [LARGE SCALE GENOMIC DNA]</scope>
    <source>
        <strain evidence="8 9">68-1-3</strain>
    </source>
</reference>
<dbReference type="Proteomes" id="UP000031121">
    <property type="component" value="Chromosome"/>
</dbReference>
<dbReference type="InterPro" id="IPR005614">
    <property type="entry name" value="NrfD-like"/>
</dbReference>
<dbReference type="AlphaFoldDB" id="A0A0A8B2J6"/>
<dbReference type="OrthoDB" id="3174385at2"/>
<gene>
    <name evidence="8" type="ORF">JI75_01810</name>
</gene>
<dbReference type="HOGENOM" id="CLU_045348_2_0_11"/>
<comment type="subcellular location">
    <subcellularLocation>
        <location evidence="1">Cell membrane</location>
        <topology evidence="1">Multi-pass membrane protein</topology>
    </subcellularLocation>
</comment>
<comment type="similarity">
    <text evidence="2">Belongs to the NrfD family.</text>
</comment>
<keyword evidence="9" id="KW-1185">Reference proteome</keyword>
<dbReference type="Gene3D" id="1.20.1630.10">
    <property type="entry name" value="Formate dehydrogenase/DMSO reductase domain"/>
    <property type="match status" value="1"/>
</dbReference>
<evidence type="ECO:0000256" key="3">
    <source>
        <dbReference type="ARBA" id="ARBA00022475"/>
    </source>
</evidence>
<evidence type="ECO:0000256" key="7">
    <source>
        <dbReference type="SAM" id="Phobius"/>
    </source>
</evidence>
<evidence type="ECO:0000256" key="5">
    <source>
        <dbReference type="ARBA" id="ARBA00022989"/>
    </source>
</evidence>
<dbReference type="EMBL" id="CP009302">
    <property type="protein sequence ID" value="AJC11610.1"/>
    <property type="molecule type" value="Genomic_DNA"/>
</dbReference>
<dbReference type="GO" id="GO:0005886">
    <property type="term" value="C:plasma membrane"/>
    <property type="evidence" value="ECO:0007669"/>
    <property type="project" value="UniProtKB-SubCell"/>
</dbReference>
<feature type="transmembrane region" description="Helical" evidence="7">
    <location>
        <begin position="60"/>
        <end position="81"/>
    </location>
</feature>
<evidence type="ECO:0000256" key="2">
    <source>
        <dbReference type="ARBA" id="ARBA00008929"/>
    </source>
</evidence>
<dbReference type="STRING" id="1531429.JI75_01810"/>
<feature type="transmembrane region" description="Helical" evidence="7">
    <location>
        <begin position="281"/>
        <end position="305"/>
    </location>
</feature>
<keyword evidence="5 7" id="KW-1133">Transmembrane helix</keyword>
<feature type="transmembrane region" description="Helical" evidence="7">
    <location>
        <begin position="253"/>
        <end position="274"/>
    </location>
</feature>
<keyword evidence="6 7" id="KW-0472">Membrane</keyword>
<reference evidence="9" key="1">
    <citation type="submission" date="2014-08" db="EMBL/GenBank/DDBJ databases">
        <title>Coriobacteriaceae sp. complete genome.</title>
        <authorList>
            <person name="Looft T."/>
            <person name="Bayles D.O."/>
            <person name="Stanton T.B."/>
        </authorList>
    </citation>
    <scope>NUCLEOTIDE SEQUENCE [LARGE SCALE GENOMIC DNA]</scope>
    <source>
        <strain evidence="9">68-1-3</strain>
    </source>
</reference>
<dbReference type="PANTHER" id="PTHR34856">
    <property type="entry name" value="PROTEIN NRFD"/>
    <property type="match status" value="1"/>
</dbReference>
<evidence type="ECO:0000256" key="4">
    <source>
        <dbReference type="ARBA" id="ARBA00022692"/>
    </source>
</evidence>
<dbReference type="KEGG" id="cbac:JI75_01810"/>
<feature type="transmembrane region" description="Helical" evidence="7">
    <location>
        <begin position="6"/>
        <end position="32"/>
    </location>
</feature>
<feature type="transmembrane region" description="Helical" evidence="7">
    <location>
        <begin position="172"/>
        <end position="199"/>
    </location>
</feature>
<dbReference type="InterPro" id="IPR052049">
    <property type="entry name" value="Electron_transfer_protein"/>
</dbReference>
<feature type="transmembrane region" description="Helical" evidence="7">
    <location>
        <begin position="211"/>
        <end position="233"/>
    </location>
</feature>
<evidence type="ECO:0000256" key="1">
    <source>
        <dbReference type="ARBA" id="ARBA00004651"/>
    </source>
</evidence>
<keyword evidence="3" id="KW-1003">Cell membrane</keyword>
<feature type="transmembrane region" description="Helical" evidence="7">
    <location>
        <begin position="101"/>
        <end position="125"/>
    </location>
</feature>
<dbReference type="PANTHER" id="PTHR34856:SF2">
    <property type="entry name" value="PROTEIN NRFD"/>
    <property type="match status" value="1"/>
</dbReference>
<accession>A0A0A8B2J6</accession>
<dbReference type="RefSeq" id="WP_039688279.1">
    <property type="nucleotide sequence ID" value="NZ_CP009302.1"/>
</dbReference>
<protein>
    <recommendedName>
        <fullName evidence="10">Polysulfide reductase</fullName>
    </recommendedName>
</protein>
<evidence type="ECO:0000256" key="6">
    <source>
        <dbReference type="ARBA" id="ARBA00023136"/>
    </source>
</evidence>
<feature type="transmembrane region" description="Helical" evidence="7">
    <location>
        <begin position="137"/>
        <end position="166"/>
    </location>
</feature>
<organism evidence="8 9">
    <name type="scientific">Berryella intestinalis</name>
    <dbReference type="NCBI Taxonomy" id="1531429"/>
    <lineage>
        <taxon>Bacteria</taxon>
        <taxon>Bacillati</taxon>
        <taxon>Actinomycetota</taxon>
        <taxon>Coriobacteriia</taxon>
        <taxon>Eggerthellales</taxon>
        <taxon>Eggerthellaceae</taxon>
        <taxon>Berryella</taxon>
    </lineage>
</organism>
<keyword evidence="4 7" id="KW-0812">Transmembrane</keyword>
<sequence>MFGMPVICYLFLGGMGAGLCICSSVVALLVPVERYGARLRSRGAAPSVLYAVVPRAYRMLVAPGYLAAAFCIAVGSIMLLVDLGVPNRATLLFQSPTTSLLTVGSFALVALFALSAVSSVGWGLPSSRFRVGILRKLAAASVAAGAVVAAYTGLLLGSLVAVPLWYGPWVPALFVLSSLSCGVAALLALLCFTGLDAAFASLVEHAVRADALLVVLEALVCFALLATALSGSYAAAADGAAELLGGSLRDPFVFGFIGAGLACPLVLDAVALFMRRRTAALTLAGSAGILAGAFALRYCIVMAGAQVSFVQGVMR</sequence>